<evidence type="ECO:0000313" key="2">
    <source>
        <dbReference type="EMBL" id="SVA62344.1"/>
    </source>
</evidence>
<dbReference type="EMBL" id="UINC01014647">
    <property type="protein sequence ID" value="SVA62344.1"/>
    <property type="molecule type" value="Genomic_DNA"/>
</dbReference>
<organism evidence="2">
    <name type="scientific">marine metagenome</name>
    <dbReference type="NCBI Taxonomy" id="408172"/>
    <lineage>
        <taxon>unclassified sequences</taxon>
        <taxon>metagenomes</taxon>
        <taxon>ecological metagenomes</taxon>
    </lineage>
</organism>
<keyword evidence="1" id="KW-0472">Membrane</keyword>
<reference evidence="2" key="1">
    <citation type="submission" date="2018-05" db="EMBL/GenBank/DDBJ databases">
        <authorList>
            <person name="Lanie J.A."/>
            <person name="Ng W.-L."/>
            <person name="Kazmierczak K.M."/>
            <person name="Andrzejewski T.M."/>
            <person name="Davidsen T.M."/>
            <person name="Wayne K.J."/>
            <person name="Tettelin H."/>
            <person name="Glass J.I."/>
            <person name="Rusch D."/>
            <person name="Podicherti R."/>
            <person name="Tsui H.-C.T."/>
            <person name="Winkler M.E."/>
        </authorList>
    </citation>
    <scope>NUCLEOTIDE SEQUENCE</scope>
</reference>
<keyword evidence="1" id="KW-0812">Transmembrane</keyword>
<proteinExistence type="predicted"/>
<protein>
    <submittedName>
        <fullName evidence="2">Uncharacterized protein</fullName>
    </submittedName>
</protein>
<feature type="transmembrane region" description="Helical" evidence="1">
    <location>
        <begin position="7"/>
        <end position="30"/>
    </location>
</feature>
<keyword evidence="1" id="KW-1133">Transmembrane helix</keyword>
<dbReference type="AlphaFoldDB" id="A0A381XC99"/>
<sequence length="31" mass="3650">MIFDLILFCFLIVNKTSIIIINTLYIGIYIK</sequence>
<evidence type="ECO:0000256" key="1">
    <source>
        <dbReference type="SAM" id="Phobius"/>
    </source>
</evidence>
<name>A0A381XC99_9ZZZZ</name>
<accession>A0A381XC99</accession>
<gene>
    <name evidence="2" type="ORF">METZ01_LOCUS115198</name>
</gene>